<feature type="transmembrane region" description="Helical" evidence="1">
    <location>
        <begin position="102"/>
        <end position="120"/>
    </location>
</feature>
<feature type="transmembrane region" description="Helical" evidence="1">
    <location>
        <begin position="132"/>
        <end position="150"/>
    </location>
</feature>
<sequence>MFRLALLLIGVHALRRYWAWFVATGLVWLLAGAVIIVDLFDGVADIAVEILGGALLLAGLLTLVGAGKKGKSHERFDWFKGMTFVVAALLVLDFPWDNQLSFSLIFGSLFLVNGIWRALAAGVIRFHGWRRSLMWGIAGCVFALLILSSWPLPDEFNSRVVLGTGMILAGWSIQQLGTRIKRQDFPLGSMGLFRVPPPLRNEGCPLQLPPPCPAQHDTPLQFRVWTALATAENPRFLPVVNRYIATLSRSGKVSTGHAVLELAPDVYISHCPQDEIEVPAGQFARKLHAGRHNDMPGVFVRDYAMESAVGGENTFTVNFYRHDPQRLRAFWTFYRQDATYNLTDRNCSVAAILGLDAGIEGALAHRSPFWILLRLLTSTDLWLAAAIRDRAEAMVWTPGLALDYARLMQRILARLSPALPESTPE</sequence>
<evidence type="ECO:0000313" key="3">
    <source>
        <dbReference type="Proteomes" id="UP000242869"/>
    </source>
</evidence>
<protein>
    <submittedName>
        <fullName evidence="2">Uncharacterized membrane protein HdeD, DUF308 family</fullName>
    </submittedName>
</protein>
<keyword evidence="1" id="KW-1133">Transmembrane helix</keyword>
<dbReference type="AlphaFoldDB" id="A0A1I5BL47"/>
<dbReference type="EMBL" id="FOVE01000016">
    <property type="protein sequence ID" value="SFN75397.1"/>
    <property type="molecule type" value="Genomic_DNA"/>
</dbReference>
<dbReference type="OrthoDB" id="6773069at2"/>
<reference evidence="3" key="1">
    <citation type="submission" date="2016-10" db="EMBL/GenBank/DDBJ databases">
        <authorList>
            <person name="Varghese N."/>
            <person name="Submissions S."/>
        </authorList>
    </citation>
    <scope>NUCLEOTIDE SEQUENCE [LARGE SCALE GENOMIC DNA]</scope>
    <source>
        <strain evidence="3">DSM 6150</strain>
    </source>
</reference>
<feature type="transmembrane region" description="Helical" evidence="1">
    <location>
        <begin position="20"/>
        <end position="40"/>
    </location>
</feature>
<feature type="transmembrane region" description="Helical" evidence="1">
    <location>
        <begin position="46"/>
        <end position="66"/>
    </location>
</feature>
<accession>A0A1I5BL47</accession>
<keyword evidence="1" id="KW-0812">Transmembrane</keyword>
<proteinExistence type="predicted"/>
<evidence type="ECO:0000256" key="1">
    <source>
        <dbReference type="SAM" id="Phobius"/>
    </source>
</evidence>
<organism evidence="2 3">
    <name type="scientific">Formivibrio citricus</name>
    <dbReference type="NCBI Taxonomy" id="83765"/>
    <lineage>
        <taxon>Bacteria</taxon>
        <taxon>Pseudomonadati</taxon>
        <taxon>Pseudomonadota</taxon>
        <taxon>Betaproteobacteria</taxon>
        <taxon>Neisseriales</taxon>
        <taxon>Chitinibacteraceae</taxon>
        <taxon>Formivibrio</taxon>
    </lineage>
</organism>
<keyword evidence="3" id="KW-1185">Reference proteome</keyword>
<gene>
    <name evidence="2" type="ORF">SAMN05660284_02197</name>
</gene>
<dbReference type="Proteomes" id="UP000242869">
    <property type="component" value="Unassembled WGS sequence"/>
</dbReference>
<dbReference type="STRING" id="83765.SAMN05660284_02197"/>
<evidence type="ECO:0000313" key="2">
    <source>
        <dbReference type="EMBL" id="SFN75397.1"/>
    </source>
</evidence>
<keyword evidence="1" id="KW-0472">Membrane</keyword>
<name>A0A1I5BL47_9NEIS</name>
<feature type="transmembrane region" description="Helical" evidence="1">
    <location>
        <begin position="78"/>
        <end position="96"/>
    </location>
</feature>
<dbReference type="RefSeq" id="WP_091196143.1">
    <property type="nucleotide sequence ID" value="NZ_FOVE01000016.1"/>
</dbReference>